<keyword evidence="8" id="KW-1185">Reference proteome</keyword>
<evidence type="ECO:0000256" key="4">
    <source>
        <dbReference type="ARBA" id="ARBA00023136"/>
    </source>
</evidence>
<feature type="transmembrane region" description="Helical" evidence="6">
    <location>
        <begin position="106"/>
        <end position="125"/>
    </location>
</feature>
<feature type="transmembrane region" description="Helical" evidence="6">
    <location>
        <begin position="12"/>
        <end position="36"/>
    </location>
</feature>
<dbReference type="PANTHER" id="PTHR28128:SF1">
    <property type="entry name" value="GOLGI APPARATUS MEMBRANE PROTEIN TVP15"/>
    <property type="match status" value="1"/>
</dbReference>
<dbReference type="PANTHER" id="PTHR28128">
    <property type="entry name" value="GOLGI APPARATUS MEMBRANE PROTEIN TVP15"/>
    <property type="match status" value="1"/>
</dbReference>
<evidence type="ECO:0000256" key="2">
    <source>
        <dbReference type="ARBA" id="ARBA00022692"/>
    </source>
</evidence>
<organism evidence="7 8">
    <name type="scientific">Halteria grandinella</name>
    <dbReference type="NCBI Taxonomy" id="5974"/>
    <lineage>
        <taxon>Eukaryota</taxon>
        <taxon>Sar</taxon>
        <taxon>Alveolata</taxon>
        <taxon>Ciliophora</taxon>
        <taxon>Intramacronucleata</taxon>
        <taxon>Spirotrichea</taxon>
        <taxon>Stichotrichia</taxon>
        <taxon>Sporadotrichida</taxon>
        <taxon>Halteriidae</taxon>
        <taxon>Halteria</taxon>
    </lineage>
</organism>
<dbReference type="Pfam" id="PF08507">
    <property type="entry name" value="COPI_assoc"/>
    <property type="match status" value="1"/>
</dbReference>
<keyword evidence="4 6" id="KW-0472">Membrane</keyword>
<dbReference type="EMBL" id="RRYP01008192">
    <property type="protein sequence ID" value="TNV79949.1"/>
    <property type="molecule type" value="Genomic_DNA"/>
</dbReference>
<comment type="caution">
    <text evidence="7">The sequence shown here is derived from an EMBL/GenBank/DDBJ whole genome shotgun (WGS) entry which is preliminary data.</text>
</comment>
<evidence type="ECO:0000313" key="7">
    <source>
        <dbReference type="EMBL" id="TNV79949.1"/>
    </source>
</evidence>
<feature type="region of interest" description="Disordered" evidence="5">
    <location>
        <begin position="174"/>
        <end position="198"/>
    </location>
</feature>
<proteinExistence type="predicted"/>
<dbReference type="InterPro" id="IPR013714">
    <property type="entry name" value="Golgi_TVP15"/>
</dbReference>
<feature type="transmembrane region" description="Helical" evidence="6">
    <location>
        <begin position="79"/>
        <end position="100"/>
    </location>
</feature>
<evidence type="ECO:0000256" key="5">
    <source>
        <dbReference type="SAM" id="MobiDB-lite"/>
    </source>
</evidence>
<accession>A0A8J8NSH0</accession>
<dbReference type="Proteomes" id="UP000785679">
    <property type="component" value="Unassembled WGS sequence"/>
</dbReference>
<evidence type="ECO:0008006" key="9">
    <source>
        <dbReference type="Google" id="ProtNLM"/>
    </source>
</evidence>
<evidence type="ECO:0000256" key="1">
    <source>
        <dbReference type="ARBA" id="ARBA00004141"/>
    </source>
</evidence>
<feature type="transmembrane region" description="Helical" evidence="6">
    <location>
        <begin position="48"/>
        <end position="67"/>
    </location>
</feature>
<dbReference type="GO" id="GO:0016020">
    <property type="term" value="C:membrane"/>
    <property type="evidence" value="ECO:0007669"/>
    <property type="project" value="UniProtKB-SubCell"/>
</dbReference>
<name>A0A8J8NSH0_HALGN</name>
<evidence type="ECO:0000256" key="6">
    <source>
        <dbReference type="SAM" id="Phobius"/>
    </source>
</evidence>
<dbReference type="AlphaFoldDB" id="A0A8J8NSH0"/>
<protein>
    <recommendedName>
        <fullName evidence="9">COPI associated protein</fullName>
    </recommendedName>
</protein>
<gene>
    <name evidence="7" type="ORF">FGO68_gene8914</name>
</gene>
<evidence type="ECO:0000256" key="3">
    <source>
        <dbReference type="ARBA" id="ARBA00022989"/>
    </source>
</evidence>
<sequence length="225" mass="26135">MKAKKLQKRTRTLLYVTRFMFFGGAIGLIAITFLRFSAVQTQTIQQAILNLYYLLFGILMLCTSLNVHRVVDQFRFLNYYWGKGSFCLFLSGMSFCSSQVESFVRYIMTLYFLGCGLCLGALAYYDRARDVKQAEIDRGIIEQTYDVDEDEEAWIESETVPFAKQLYSKIIKGNDDKHQEEDQDQTPQPGQYGIYDIPKGPMEAKRFRKAQREDKRLKEAVNSSY</sequence>
<dbReference type="OrthoDB" id="313388at2759"/>
<evidence type="ECO:0000313" key="8">
    <source>
        <dbReference type="Proteomes" id="UP000785679"/>
    </source>
</evidence>
<feature type="compositionally biased region" description="Basic and acidic residues" evidence="5">
    <location>
        <begin position="206"/>
        <end position="219"/>
    </location>
</feature>
<keyword evidence="2 6" id="KW-0812">Transmembrane</keyword>
<comment type="subcellular location">
    <subcellularLocation>
        <location evidence="1">Membrane</location>
        <topology evidence="1">Multi-pass membrane protein</topology>
    </subcellularLocation>
</comment>
<keyword evidence="3 6" id="KW-1133">Transmembrane helix</keyword>
<feature type="region of interest" description="Disordered" evidence="5">
    <location>
        <begin position="206"/>
        <end position="225"/>
    </location>
</feature>
<reference evidence="7" key="1">
    <citation type="submission" date="2019-06" db="EMBL/GenBank/DDBJ databases">
        <authorList>
            <person name="Zheng W."/>
        </authorList>
    </citation>
    <scope>NUCLEOTIDE SEQUENCE</scope>
    <source>
        <strain evidence="7">QDHG01</strain>
    </source>
</reference>